<evidence type="ECO:0000313" key="2">
    <source>
        <dbReference type="Proteomes" id="UP000228952"/>
    </source>
</evidence>
<evidence type="ECO:0008006" key="3">
    <source>
        <dbReference type="Google" id="ProtNLM"/>
    </source>
</evidence>
<protein>
    <recommendedName>
        <fullName evidence="3">Cupin 2 conserved barrel domain-containing protein</fullName>
    </recommendedName>
</protein>
<sequence length="142" mass="16247">MNVQKVIKELKEKYPNGNIIENKNSQGITTEIICEVITSQKNPDESRAIAVIDSSVIHYHKVITETYKVLKGNFTVIKYTAEKKIFEEIELNAGDFVVMKPGELHSNIGKETWVEVVSTPAWFIEDFINLDILLKKYTSKDK</sequence>
<dbReference type="EMBL" id="PFQB01000118">
    <property type="protein sequence ID" value="PJA12351.1"/>
    <property type="molecule type" value="Genomic_DNA"/>
</dbReference>
<gene>
    <name evidence="1" type="ORF">COX64_04715</name>
</gene>
<dbReference type="InterPro" id="IPR014710">
    <property type="entry name" value="RmlC-like_jellyroll"/>
</dbReference>
<name>A0A2M7W0T4_9BACT</name>
<evidence type="ECO:0000313" key="1">
    <source>
        <dbReference type="EMBL" id="PJA12351.1"/>
    </source>
</evidence>
<dbReference type="Gene3D" id="2.60.120.10">
    <property type="entry name" value="Jelly Rolls"/>
    <property type="match status" value="1"/>
</dbReference>
<accession>A0A2M7W0T4</accession>
<dbReference type="Proteomes" id="UP000228952">
    <property type="component" value="Unassembled WGS sequence"/>
</dbReference>
<comment type="caution">
    <text evidence="1">The sequence shown here is derived from an EMBL/GenBank/DDBJ whole genome shotgun (WGS) entry which is preliminary data.</text>
</comment>
<reference evidence="2" key="1">
    <citation type="submission" date="2017-09" db="EMBL/GenBank/DDBJ databases">
        <title>Depth-based differentiation of microbial function through sediment-hosted aquifers and enrichment of novel symbionts in the deep terrestrial subsurface.</title>
        <authorList>
            <person name="Probst A.J."/>
            <person name="Ladd B."/>
            <person name="Jarett J.K."/>
            <person name="Geller-Mcgrath D.E."/>
            <person name="Sieber C.M.K."/>
            <person name="Emerson J.B."/>
            <person name="Anantharaman K."/>
            <person name="Thomas B.C."/>
            <person name="Malmstrom R."/>
            <person name="Stieglmeier M."/>
            <person name="Klingl A."/>
            <person name="Woyke T."/>
            <person name="Ryan C.M."/>
            <person name="Banfield J.F."/>
        </authorList>
    </citation>
    <scope>NUCLEOTIDE SEQUENCE [LARGE SCALE GENOMIC DNA]</scope>
</reference>
<proteinExistence type="predicted"/>
<dbReference type="SUPFAM" id="SSF51182">
    <property type="entry name" value="RmlC-like cupins"/>
    <property type="match status" value="1"/>
</dbReference>
<dbReference type="InterPro" id="IPR011051">
    <property type="entry name" value="RmlC_Cupin_sf"/>
</dbReference>
<organism evidence="1 2">
    <name type="scientific">Candidatus Dojkabacteria bacterium CG_4_10_14_0_2_um_filter_Dojkabacteria_WS6_41_15</name>
    <dbReference type="NCBI Taxonomy" id="2014249"/>
    <lineage>
        <taxon>Bacteria</taxon>
        <taxon>Candidatus Dojkabacteria</taxon>
    </lineage>
</organism>
<dbReference type="AlphaFoldDB" id="A0A2M7W0T4"/>